<dbReference type="Pfam" id="PF01058">
    <property type="entry name" value="Oxidored_q6"/>
    <property type="match status" value="1"/>
</dbReference>
<keyword evidence="3" id="KW-1278">Translocase</keyword>
<sequence>MLDKSKTPISERREGDVDPRMNSKLREMFGSIPIVTTTFDKVMNWARASSMFPFQFGIACCSIEMMHAVAIKHDMDRFGAGVYRNSPRQADLMIVPGTINAKLAPRVKRLYDQIPEPKFVVSMGSCTISGGPFQEGYNVVKGLETFAPVDIHVPGCPPRPEALLYGVMKMQEKVKRGESSPVTVKPYEIRELQDWSRDEVAEFFEDELEPDTLVMNYTHSPELSGSADVEDGVNETTPATEGEG</sequence>
<protein>
    <submittedName>
        <fullName evidence="8">NADH-quinone oxidoreductase subunit B</fullName>
    </submittedName>
</protein>
<dbReference type="GO" id="GO:0015990">
    <property type="term" value="P:electron transport coupled proton transport"/>
    <property type="evidence" value="ECO:0007669"/>
    <property type="project" value="TreeGrafter"/>
</dbReference>
<evidence type="ECO:0000256" key="3">
    <source>
        <dbReference type="ARBA" id="ARBA00022967"/>
    </source>
</evidence>
<comment type="similarity">
    <text evidence="1 5">Belongs to the complex I 20 kDa subunit family.</text>
</comment>
<dbReference type="GO" id="GO:0009060">
    <property type="term" value="P:aerobic respiration"/>
    <property type="evidence" value="ECO:0007669"/>
    <property type="project" value="TreeGrafter"/>
</dbReference>
<feature type="domain" description="NADH:ubiquinone oxidoreductase-like 20kDa subunit" evidence="7">
    <location>
        <begin position="60"/>
        <end position="169"/>
    </location>
</feature>
<dbReference type="Proteomes" id="UP001149411">
    <property type="component" value="Unassembled WGS sequence"/>
</dbReference>
<keyword evidence="5" id="KW-0408">Iron</keyword>
<dbReference type="InterPro" id="IPR006138">
    <property type="entry name" value="NADH_UQ_OxRdtase_20Kd_su"/>
</dbReference>
<dbReference type="EMBL" id="RKLV01000005">
    <property type="protein sequence ID" value="MCX2818953.1"/>
    <property type="molecule type" value="Genomic_DNA"/>
</dbReference>
<dbReference type="NCBIfam" id="TIGR01957">
    <property type="entry name" value="nuoB_fam"/>
    <property type="match status" value="1"/>
</dbReference>
<organism evidence="8 9">
    <name type="scientific">Halorutilus salinus</name>
    <dbReference type="NCBI Taxonomy" id="2487751"/>
    <lineage>
        <taxon>Archaea</taxon>
        <taxon>Methanobacteriati</taxon>
        <taxon>Methanobacteriota</taxon>
        <taxon>Stenosarchaea group</taxon>
        <taxon>Halobacteria</taxon>
        <taxon>Halorutilales</taxon>
        <taxon>Halorutilaceae</taxon>
        <taxon>Halorutilus</taxon>
    </lineage>
</organism>
<feature type="compositionally biased region" description="Polar residues" evidence="6">
    <location>
        <begin position="234"/>
        <end position="244"/>
    </location>
</feature>
<accession>A0A9Q4C472</accession>
<evidence type="ECO:0000256" key="5">
    <source>
        <dbReference type="RuleBase" id="RU004464"/>
    </source>
</evidence>
<dbReference type="AlphaFoldDB" id="A0A9Q4C472"/>
<dbReference type="GO" id="GO:0008137">
    <property type="term" value="F:NADH dehydrogenase (ubiquinone) activity"/>
    <property type="evidence" value="ECO:0007669"/>
    <property type="project" value="InterPro"/>
</dbReference>
<keyword evidence="5" id="KW-0004">4Fe-4S</keyword>
<evidence type="ECO:0000256" key="2">
    <source>
        <dbReference type="ARBA" id="ARBA00022448"/>
    </source>
</evidence>
<dbReference type="NCBIfam" id="NF005012">
    <property type="entry name" value="PRK06411.1"/>
    <property type="match status" value="1"/>
</dbReference>
<comment type="caution">
    <text evidence="8">The sequence shown here is derived from an EMBL/GenBank/DDBJ whole genome shotgun (WGS) entry which is preliminary data.</text>
</comment>
<dbReference type="PANTHER" id="PTHR11995">
    <property type="entry name" value="NADH DEHYDROGENASE"/>
    <property type="match status" value="1"/>
</dbReference>
<feature type="region of interest" description="Disordered" evidence="6">
    <location>
        <begin position="218"/>
        <end position="244"/>
    </location>
</feature>
<keyword evidence="9" id="KW-1185">Reference proteome</keyword>
<dbReference type="GO" id="GO:0046872">
    <property type="term" value="F:metal ion binding"/>
    <property type="evidence" value="ECO:0007669"/>
    <property type="project" value="UniProtKB-KW"/>
</dbReference>
<gene>
    <name evidence="8" type="ORF">EGH25_06265</name>
</gene>
<evidence type="ECO:0000313" key="8">
    <source>
        <dbReference type="EMBL" id="MCX2818953.1"/>
    </source>
</evidence>
<evidence type="ECO:0000256" key="1">
    <source>
        <dbReference type="ARBA" id="ARBA00009173"/>
    </source>
</evidence>
<dbReference type="HAMAP" id="MF_01356">
    <property type="entry name" value="NDH1_NuoB"/>
    <property type="match status" value="1"/>
</dbReference>
<dbReference type="PANTHER" id="PTHR11995:SF14">
    <property type="entry name" value="NADH DEHYDROGENASE [UBIQUINONE] IRON-SULFUR PROTEIN 7, MITOCHONDRIAL"/>
    <property type="match status" value="1"/>
</dbReference>
<dbReference type="RefSeq" id="WP_266086793.1">
    <property type="nucleotide sequence ID" value="NZ_RKLV01000005.1"/>
</dbReference>
<dbReference type="FunFam" id="3.40.50.12280:FF:000002">
    <property type="entry name" value="NADH-quinone oxidoreductase subunit B"/>
    <property type="match status" value="1"/>
</dbReference>
<evidence type="ECO:0000256" key="6">
    <source>
        <dbReference type="SAM" id="MobiDB-lite"/>
    </source>
</evidence>
<evidence type="ECO:0000313" key="9">
    <source>
        <dbReference type="Proteomes" id="UP001149411"/>
    </source>
</evidence>
<dbReference type="SUPFAM" id="SSF56770">
    <property type="entry name" value="HydA/Nqo6-like"/>
    <property type="match status" value="1"/>
</dbReference>
<dbReference type="GO" id="GO:0048038">
    <property type="term" value="F:quinone binding"/>
    <property type="evidence" value="ECO:0007669"/>
    <property type="project" value="InterPro"/>
</dbReference>
<keyword evidence="2" id="KW-0813">Transport</keyword>
<keyword evidence="4 5" id="KW-0520">NAD</keyword>
<dbReference type="GO" id="GO:0045271">
    <property type="term" value="C:respiratory chain complex I"/>
    <property type="evidence" value="ECO:0007669"/>
    <property type="project" value="TreeGrafter"/>
</dbReference>
<name>A0A9Q4C472_9EURY</name>
<proteinExistence type="inferred from homology"/>
<dbReference type="GO" id="GO:0051539">
    <property type="term" value="F:4 iron, 4 sulfur cluster binding"/>
    <property type="evidence" value="ECO:0007669"/>
    <property type="project" value="UniProtKB-KW"/>
</dbReference>
<keyword evidence="5" id="KW-0479">Metal-binding</keyword>
<evidence type="ECO:0000256" key="4">
    <source>
        <dbReference type="ARBA" id="ARBA00023027"/>
    </source>
</evidence>
<dbReference type="Gene3D" id="3.40.50.12280">
    <property type="match status" value="1"/>
</dbReference>
<keyword evidence="5" id="KW-0411">Iron-sulfur</keyword>
<dbReference type="InterPro" id="IPR006137">
    <property type="entry name" value="NADH_UbQ_OxRdtase-like_20kDa"/>
</dbReference>
<evidence type="ECO:0000259" key="7">
    <source>
        <dbReference type="Pfam" id="PF01058"/>
    </source>
</evidence>
<reference evidence="8" key="1">
    <citation type="submission" date="2022-09" db="EMBL/GenBank/DDBJ databases">
        <title>Haloadaptaus new haloarchaeum isolated from saline soil.</title>
        <authorList>
            <person name="Duran-Viseras A."/>
            <person name="Sanchez-Porro C."/>
            <person name="Ventosa A."/>
        </authorList>
    </citation>
    <scope>NUCLEOTIDE SEQUENCE</scope>
    <source>
        <strain evidence="8">F3-133</strain>
    </source>
</reference>